<dbReference type="SUPFAM" id="SSF53590">
    <property type="entry name" value="Nucleoside hydrolase"/>
    <property type="match status" value="1"/>
</dbReference>
<evidence type="ECO:0000259" key="3">
    <source>
        <dbReference type="Pfam" id="PF01156"/>
    </source>
</evidence>
<keyword evidence="2" id="KW-0326">Glycosidase</keyword>
<evidence type="ECO:0000256" key="2">
    <source>
        <dbReference type="ARBA" id="ARBA00023295"/>
    </source>
</evidence>
<proteinExistence type="predicted"/>
<keyword evidence="5" id="KW-1185">Reference proteome</keyword>
<evidence type="ECO:0000313" key="4">
    <source>
        <dbReference type="EMBL" id="MFC4600985.1"/>
    </source>
</evidence>
<dbReference type="InterPro" id="IPR001910">
    <property type="entry name" value="Inosine/uridine_hydrolase_dom"/>
</dbReference>
<dbReference type="InterPro" id="IPR023186">
    <property type="entry name" value="IUNH"/>
</dbReference>
<dbReference type="RefSeq" id="WP_378100570.1">
    <property type="nucleotide sequence ID" value="NZ_JBHSEP010000021.1"/>
</dbReference>
<name>A0ABV9FIW5_9BACL</name>
<dbReference type="InterPro" id="IPR036452">
    <property type="entry name" value="Ribo_hydro-like"/>
</dbReference>
<dbReference type="GO" id="GO:0016787">
    <property type="term" value="F:hydrolase activity"/>
    <property type="evidence" value="ECO:0007669"/>
    <property type="project" value="UniProtKB-KW"/>
</dbReference>
<feature type="domain" description="Inosine/uridine-preferring nucleoside hydrolase" evidence="3">
    <location>
        <begin position="20"/>
        <end position="258"/>
    </location>
</feature>
<evidence type="ECO:0000313" key="5">
    <source>
        <dbReference type="Proteomes" id="UP001596028"/>
    </source>
</evidence>
<dbReference type="Proteomes" id="UP001596028">
    <property type="component" value="Unassembled WGS sequence"/>
</dbReference>
<dbReference type="PANTHER" id="PTHR12304">
    <property type="entry name" value="INOSINE-URIDINE PREFERRING NUCLEOSIDE HYDROLASE"/>
    <property type="match status" value="1"/>
</dbReference>
<sequence length="312" mass="34885">MNAIFERFPYRVPAGKRVRVIVNTDAANEADDQYAIVQALLTPKLIIRGFVATHFGTHRTDTSMEQSYAEIKRILDLMDMSEDYPVYRGSAGRLNPDAPVVSEGAQFIIDEAMRDDAQEPLFAIFLGAITDLAAAYKAKPEIAGRLTAVWIGGGAYPQGGEEFNLGNDIAAANIVFRSDIPLWQVPRDVYKMPRVSLAELAVKVKPWGKIGDYLFRQLEEFNLLPIHTPRWPPGESWNMGDSPAVSLLIDDQNFDYELRSAPEVREADMGYVHPGTARPIRVYTSVDSRFILEDLYAKLQLFHELSSSGQST</sequence>
<comment type="caution">
    <text evidence="4">The sequence shown here is derived from an EMBL/GenBank/DDBJ whole genome shotgun (WGS) entry which is preliminary data.</text>
</comment>
<reference evidence="5" key="1">
    <citation type="journal article" date="2019" name="Int. J. Syst. Evol. Microbiol.">
        <title>The Global Catalogue of Microorganisms (GCM) 10K type strain sequencing project: providing services to taxonomists for standard genome sequencing and annotation.</title>
        <authorList>
            <consortium name="The Broad Institute Genomics Platform"/>
            <consortium name="The Broad Institute Genome Sequencing Center for Infectious Disease"/>
            <person name="Wu L."/>
            <person name="Ma J."/>
        </authorList>
    </citation>
    <scope>NUCLEOTIDE SEQUENCE [LARGE SCALE GENOMIC DNA]</scope>
    <source>
        <strain evidence="5">CCUG 49571</strain>
    </source>
</reference>
<keyword evidence="1 4" id="KW-0378">Hydrolase</keyword>
<dbReference type="EMBL" id="JBHSEP010000021">
    <property type="protein sequence ID" value="MFC4600985.1"/>
    <property type="molecule type" value="Genomic_DNA"/>
</dbReference>
<protein>
    <submittedName>
        <fullName evidence="4">Nucleoside hydrolase</fullName>
    </submittedName>
</protein>
<gene>
    <name evidence="4" type="ORF">ACFO3S_22260</name>
</gene>
<evidence type="ECO:0000256" key="1">
    <source>
        <dbReference type="ARBA" id="ARBA00022801"/>
    </source>
</evidence>
<dbReference type="PANTHER" id="PTHR12304:SF4">
    <property type="entry name" value="URIDINE NUCLEOSIDASE"/>
    <property type="match status" value="1"/>
</dbReference>
<dbReference type="Gene3D" id="3.90.245.10">
    <property type="entry name" value="Ribonucleoside hydrolase-like"/>
    <property type="match status" value="1"/>
</dbReference>
<organism evidence="4 5">
    <name type="scientific">Cohnella hongkongensis</name>
    <dbReference type="NCBI Taxonomy" id="178337"/>
    <lineage>
        <taxon>Bacteria</taxon>
        <taxon>Bacillati</taxon>
        <taxon>Bacillota</taxon>
        <taxon>Bacilli</taxon>
        <taxon>Bacillales</taxon>
        <taxon>Paenibacillaceae</taxon>
        <taxon>Cohnella</taxon>
    </lineage>
</organism>
<dbReference type="Pfam" id="PF01156">
    <property type="entry name" value="IU_nuc_hydro"/>
    <property type="match status" value="1"/>
</dbReference>
<accession>A0ABV9FIW5</accession>